<keyword evidence="2" id="KW-0732">Signal</keyword>
<reference evidence="3" key="1">
    <citation type="submission" date="2019-11" db="EMBL/GenBank/DDBJ databases">
        <authorList>
            <person name="Feng L."/>
        </authorList>
    </citation>
    <scope>NUCLEOTIDE SEQUENCE</scope>
    <source>
        <strain evidence="3">CbolteaeLFYP116</strain>
    </source>
</reference>
<dbReference type="AlphaFoldDB" id="A0A6N2TBV0"/>
<evidence type="ECO:0000313" key="3">
    <source>
        <dbReference type="EMBL" id="VYT03050.1"/>
    </source>
</evidence>
<sequence length="580" mass="64533">MKKIHGILTHRKRICKIRIHRMTAPGLAACLVFMAVSLAACQSADSGTGGQKENIAAVREQDGAGQTNQENQAAKEENARDTGTTRGQEAVPESSDMEAGQERAAAEQGEDGLMTADQWQMVPGYGICKRGEPVLYVLDMDASQMKTDEKGVSARLLSAVFQDNVISVRVKFKDDTVTLIPDEKVKEILKQEEENRKKQDQGISVQWDDSYFCIDSEKHIYGRSAFQDRIRAEKKEQKAQGARTVTFDRIKGKGIDGLGFTRQRNSTSYKDNGKGGFYISQVWENTIGKDRFTLDEPEGVYELWLDGFKDPIKIVFKKAPAYDSLEDIKGMVNHEGFYGMAEGRAEEDGLRLTTYTYSQDGYRIGFSRGKLMATVSDGRTVELVPVLGEQLTTSLDQLSGIQPRSIQETLYRIPEGVVVTEASLHAEKPVVISPEQGSVLEIPITGERQPLDAVVEFRDCRIYLTGISPMDELYEYGTDDNGNPLTRHMVYINARAEMRDADKSLYYVNAVQPEEGQEGSSGNPLKTVYALADMAGADKNNAGELAGFKALYEEGESVIRLQLQRPTYGWNQEFVLPVQM</sequence>
<feature type="signal peptide" evidence="2">
    <location>
        <begin position="1"/>
        <end position="39"/>
    </location>
</feature>
<organism evidence="3">
    <name type="scientific">Enterocloster bolteae</name>
    <dbReference type="NCBI Taxonomy" id="208479"/>
    <lineage>
        <taxon>Bacteria</taxon>
        <taxon>Bacillati</taxon>
        <taxon>Bacillota</taxon>
        <taxon>Clostridia</taxon>
        <taxon>Lachnospirales</taxon>
        <taxon>Lachnospiraceae</taxon>
        <taxon>Enterocloster</taxon>
    </lineage>
</organism>
<feature type="region of interest" description="Disordered" evidence="1">
    <location>
        <begin position="62"/>
        <end position="110"/>
    </location>
</feature>
<evidence type="ECO:0000256" key="2">
    <source>
        <dbReference type="SAM" id="SignalP"/>
    </source>
</evidence>
<accession>A0A6N2TBV0</accession>
<dbReference type="EMBL" id="CACRTF010000010">
    <property type="protein sequence ID" value="VYT03050.1"/>
    <property type="molecule type" value="Genomic_DNA"/>
</dbReference>
<protein>
    <submittedName>
        <fullName evidence="3">Uncharacterized protein</fullName>
    </submittedName>
</protein>
<dbReference type="RefSeq" id="WP_024725590.1">
    <property type="nucleotide sequence ID" value="NZ_BAABZS010000001.1"/>
</dbReference>
<feature type="chain" id="PRO_5039568666" evidence="2">
    <location>
        <begin position="40"/>
        <end position="580"/>
    </location>
</feature>
<evidence type="ECO:0000256" key="1">
    <source>
        <dbReference type="SAM" id="MobiDB-lite"/>
    </source>
</evidence>
<name>A0A6N2TBV0_9FIRM</name>
<gene>
    <name evidence="3" type="ORF">CBLFYP116_01597</name>
</gene>
<proteinExistence type="predicted"/>